<organism evidence="2 3">
    <name type="scientific">Recurvomyces mirabilis</name>
    <dbReference type="NCBI Taxonomy" id="574656"/>
    <lineage>
        <taxon>Eukaryota</taxon>
        <taxon>Fungi</taxon>
        <taxon>Dikarya</taxon>
        <taxon>Ascomycota</taxon>
        <taxon>Pezizomycotina</taxon>
        <taxon>Dothideomycetes</taxon>
        <taxon>Dothideomycetidae</taxon>
        <taxon>Mycosphaerellales</taxon>
        <taxon>Teratosphaeriaceae</taxon>
        <taxon>Recurvomyces</taxon>
    </lineage>
</organism>
<protein>
    <submittedName>
        <fullName evidence="2">Uncharacterized protein</fullName>
    </submittedName>
</protein>
<evidence type="ECO:0000256" key="1">
    <source>
        <dbReference type="SAM" id="MobiDB-lite"/>
    </source>
</evidence>
<evidence type="ECO:0000313" key="2">
    <source>
        <dbReference type="EMBL" id="KAK3672884.1"/>
    </source>
</evidence>
<accession>A0AAE0WJJ2</accession>
<proteinExistence type="predicted"/>
<evidence type="ECO:0000313" key="3">
    <source>
        <dbReference type="Proteomes" id="UP001274830"/>
    </source>
</evidence>
<name>A0AAE0WJJ2_9PEZI</name>
<dbReference type="EMBL" id="JAUTXT010000029">
    <property type="protein sequence ID" value="KAK3672884.1"/>
    <property type="molecule type" value="Genomic_DNA"/>
</dbReference>
<feature type="compositionally biased region" description="Low complexity" evidence="1">
    <location>
        <begin position="69"/>
        <end position="86"/>
    </location>
</feature>
<sequence length="334" mass="36676">MDSSSSSSAPPRKRFGTDINRYLGVQFPAERIRVVGHSATQRNSRSRLSLQRFNSSALSWRDTMKSKLSSSTSTAIAPTAAATPPSAEDHDPRRSAMIRRWKNRSASSAMQLETPIKDRTNTLTPTAESARSMTGGNYYGGGGDGGGDTTFLPELHSTPPMPTFQKPTMVAVDTSPGSPRSEGMGIGTREKRKDDTPALARRGRGKSEAVPSSTHSAEDRYHLNAPATTRSLPTSLHDQPEETTPAAGPLPTNWLEQHDRAICLLDVRGYPLPTIVLKMRRTFPGLSGILTTGMVDRRLRQLDQIVEVDYWRVGLLGTKKSGVFGWEWDQSRRE</sequence>
<dbReference type="AlphaFoldDB" id="A0AAE0WJJ2"/>
<dbReference type="Proteomes" id="UP001274830">
    <property type="component" value="Unassembled WGS sequence"/>
</dbReference>
<feature type="region of interest" description="Disordered" evidence="1">
    <location>
        <begin position="69"/>
        <end position="94"/>
    </location>
</feature>
<feature type="region of interest" description="Disordered" evidence="1">
    <location>
        <begin position="172"/>
        <end position="252"/>
    </location>
</feature>
<comment type="caution">
    <text evidence="2">The sequence shown here is derived from an EMBL/GenBank/DDBJ whole genome shotgun (WGS) entry which is preliminary data.</text>
</comment>
<feature type="compositionally biased region" description="Polar residues" evidence="1">
    <location>
        <begin position="226"/>
        <end position="237"/>
    </location>
</feature>
<reference evidence="2" key="1">
    <citation type="submission" date="2023-07" db="EMBL/GenBank/DDBJ databases">
        <title>Black Yeasts Isolated from many extreme environments.</title>
        <authorList>
            <person name="Coleine C."/>
            <person name="Stajich J.E."/>
            <person name="Selbmann L."/>
        </authorList>
    </citation>
    <scope>NUCLEOTIDE SEQUENCE</scope>
    <source>
        <strain evidence="2">CCFEE 5485</strain>
    </source>
</reference>
<keyword evidence="3" id="KW-1185">Reference proteome</keyword>
<gene>
    <name evidence="2" type="ORF">LTR78_007237</name>
</gene>